<dbReference type="PANTHER" id="PTHR21364">
    <property type="entry name" value="GENERAL ODORANT-BINDING PROTEIN 19A"/>
    <property type="match status" value="1"/>
</dbReference>
<dbReference type="SMART" id="SM00708">
    <property type="entry name" value="PhBP"/>
    <property type="match status" value="1"/>
</dbReference>
<organism evidence="2">
    <name type="scientific">Trichogramma japonicum</name>
    <dbReference type="NCBI Taxonomy" id="311206"/>
    <lineage>
        <taxon>Eukaryota</taxon>
        <taxon>Metazoa</taxon>
        <taxon>Ecdysozoa</taxon>
        <taxon>Arthropoda</taxon>
        <taxon>Hexapoda</taxon>
        <taxon>Insecta</taxon>
        <taxon>Pterygota</taxon>
        <taxon>Neoptera</taxon>
        <taxon>Endopterygota</taxon>
        <taxon>Hymenoptera</taxon>
        <taxon>Apocrita</taxon>
        <taxon>Proctotrupomorpha</taxon>
        <taxon>Chalcidoidea</taxon>
        <taxon>Trichogrammatidae</taxon>
        <taxon>Trichogramma</taxon>
    </lineage>
</organism>
<proteinExistence type="evidence at transcript level"/>
<feature type="chain" id="PRO_5014366090" evidence="1">
    <location>
        <begin position="23"/>
        <end position="152"/>
    </location>
</feature>
<accession>A0A2K5B189</accession>
<dbReference type="InterPro" id="IPR006170">
    <property type="entry name" value="PBP/GOBP"/>
</dbReference>
<keyword evidence="1" id="KW-0732">Signal</keyword>
<dbReference type="Gene3D" id="1.10.238.20">
    <property type="entry name" value="Pheromone/general odorant binding protein domain"/>
    <property type="match status" value="1"/>
</dbReference>
<evidence type="ECO:0000313" key="2">
    <source>
        <dbReference type="EMBL" id="ASA40277.1"/>
    </source>
</evidence>
<dbReference type="GO" id="GO:0005549">
    <property type="term" value="F:odorant binding"/>
    <property type="evidence" value="ECO:0007669"/>
    <property type="project" value="InterPro"/>
</dbReference>
<name>A0A2K5B189_9HYME</name>
<dbReference type="CDD" id="cd23992">
    <property type="entry name" value="PBP_GOBP"/>
    <property type="match status" value="1"/>
</dbReference>
<dbReference type="AlphaFoldDB" id="A0A2K5B189"/>
<evidence type="ECO:0000256" key="1">
    <source>
        <dbReference type="SAM" id="SignalP"/>
    </source>
</evidence>
<dbReference type="EMBL" id="KY391807">
    <property type="protein sequence ID" value="ASA40277.1"/>
    <property type="molecule type" value="mRNA"/>
</dbReference>
<dbReference type="InterPro" id="IPR036728">
    <property type="entry name" value="PBP_GOBP_sf"/>
</dbReference>
<dbReference type="SMR" id="A0A2K5B189"/>
<feature type="signal peptide" evidence="1">
    <location>
        <begin position="1"/>
        <end position="22"/>
    </location>
</feature>
<dbReference type="PANTHER" id="PTHR21364:SF2">
    <property type="entry name" value="GENERAL ODORANT-BINDING PROTEIN 19A"/>
    <property type="match status" value="1"/>
</dbReference>
<dbReference type="Pfam" id="PF01395">
    <property type="entry name" value="PBP_GOBP"/>
    <property type="match status" value="1"/>
</dbReference>
<dbReference type="SUPFAM" id="SSF47565">
    <property type="entry name" value="Insect pheromone/odorant-binding proteins"/>
    <property type="match status" value="1"/>
</dbReference>
<sequence length="152" mass="17438">MRLSTTAMILSVFFISYIAVESKKMNIEELKKMSKPMMNSCQKKTGVKTEELEAAEKGTFPTGNKPLMCYFRCLAVMFKLTDKDGNISLHHLLHQIDLLVLDEIAAGVNDMLQYCFENTPKLEDSCEYIYELVICMHKRNTEMNFFEGSLLS</sequence>
<protein>
    <submittedName>
        <fullName evidence="2">OBP3</fullName>
    </submittedName>
</protein>
<reference evidence="2" key="1">
    <citation type="submission" date="2016-12" db="EMBL/GenBank/DDBJ databases">
        <title>Identification and sex expression profile of odorant-binding proteins in the Trichogramma japonicum using RNA-seq.</title>
        <authorList>
            <person name="Wu J."/>
        </authorList>
    </citation>
    <scope>NUCLEOTIDE SEQUENCE</scope>
</reference>